<dbReference type="AlphaFoldDB" id="A0A448WPI4"/>
<comment type="caution">
    <text evidence="1">The sequence shown here is derived from an EMBL/GenBank/DDBJ whole genome shotgun (WGS) entry which is preliminary data.</text>
</comment>
<protein>
    <submittedName>
        <fullName evidence="1">Uncharacterized protein</fullName>
    </submittedName>
</protein>
<proteinExistence type="predicted"/>
<accession>A0A448WPI4</accession>
<evidence type="ECO:0000313" key="2">
    <source>
        <dbReference type="Proteomes" id="UP000784294"/>
    </source>
</evidence>
<dbReference type="Proteomes" id="UP000784294">
    <property type="component" value="Unassembled WGS sequence"/>
</dbReference>
<evidence type="ECO:0000313" key="1">
    <source>
        <dbReference type="EMBL" id="VEL16984.1"/>
    </source>
</evidence>
<sequence>MKLSSCSSPKTHPFDSAMLPHVIASHCTRVGQVGFLPLKSLGNNLFYGFLEAASICGWLHDDVVVTGGLLLSRSPPKRDEDDKYWPIDTGFD</sequence>
<organism evidence="1 2">
    <name type="scientific">Protopolystoma xenopodis</name>
    <dbReference type="NCBI Taxonomy" id="117903"/>
    <lineage>
        <taxon>Eukaryota</taxon>
        <taxon>Metazoa</taxon>
        <taxon>Spiralia</taxon>
        <taxon>Lophotrochozoa</taxon>
        <taxon>Platyhelminthes</taxon>
        <taxon>Monogenea</taxon>
        <taxon>Polyopisthocotylea</taxon>
        <taxon>Polystomatidea</taxon>
        <taxon>Polystomatidae</taxon>
        <taxon>Protopolystoma</taxon>
    </lineage>
</organism>
<name>A0A448WPI4_9PLAT</name>
<dbReference type="EMBL" id="CAAALY010030591">
    <property type="protein sequence ID" value="VEL16984.1"/>
    <property type="molecule type" value="Genomic_DNA"/>
</dbReference>
<gene>
    <name evidence="1" type="ORF">PXEA_LOCUS10424</name>
</gene>
<keyword evidence="2" id="KW-1185">Reference proteome</keyword>
<reference evidence="1" key="1">
    <citation type="submission" date="2018-11" db="EMBL/GenBank/DDBJ databases">
        <authorList>
            <consortium name="Pathogen Informatics"/>
        </authorList>
    </citation>
    <scope>NUCLEOTIDE SEQUENCE</scope>
</reference>